<accession>A0A9P4V7P9</accession>
<feature type="region of interest" description="Disordered" evidence="1">
    <location>
        <begin position="1"/>
        <end position="42"/>
    </location>
</feature>
<feature type="compositionally biased region" description="Polar residues" evidence="1">
    <location>
        <begin position="15"/>
        <end position="24"/>
    </location>
</feature>
<comment type="caution">
    <text evidence="3">The sequence shown here is derived from an EMBL/GenBank/DDBJ whole genome shotgun (WGS) entry which is preliminary data.</text>
</comment>
<dbReference type="EMBL" id="ML996098">
    <property type="protein sequence ID" value="KAF2741164.1"/>
    <property type="molecule type" value="Genomic_DNA"/>
</dbReference>
<gene>
    <name evidence="3" type="ORF">EJ04DRAFT_548105</name>
</gene>
<feature type="region of interest" description="Disordered" evidence="1">
    <location>
        <begin position="208"/>
        <end position="258"/>
    </location>
</feature>
<evidence type="ECO:0000256" key="1">
    <source>
        <dbReference type="SAM" id="MobiDB-lite"/>
    </source>
</evidence>
<feature type="transmembrane region" description="Helical" evidence="2">
    <location>
        <begin position="294"/>
        <end position="316"/>
    </location>
</feature>
<keyword evidence="2" id="KW-1133">Transmembrane helix</keyword>
<protein>
    <submittedName>
        <fullName evidence="3">Uncharacterized protein</fullName>
    </submittedName>
</protein>
<keyword evidence="2" id="KW-0472">Membrane</keyword>
<evidence type="ECO:0000313" key="3">
    <source>
        <dbReference type="EMBL" id="KAF2741164.1"/>
    </source>
</evidence>
<proteinExistence type="predicted"/>
<feature type="region of interest" description="Disordered" evidence="1">
    <location>
        <begin position="122"/>
        <end position="160"/>
    </location>
</feature>
<evidence type="ECO:0000256" key="2">
    <source>
        <dbReference type="SAM" id="Phobius"/>
    </source>
</evidence>
<sequence>MRGPLNDNPLGPADPSSTRLSNAQHLARPPQNPTQSSPNPRQTIQITQPLLPRYVPTPHDTFKSGQGQALINANREETLAARRKVAETFCLTILIVCAAMTRMCNQQPVLYDVPTHAHTHQSSFASAAPRSNIANSRQPCRRREHHQLQTASNADPGRGTRIAASTTRDIEIMDHATHDTASHAGAMHDASFHSHDTHFQTEAHNDYMHHQHHHDHHHHHPNHSHHDSPAHHPHKPYHPPHSPSDSDPPDYAPPLYYSPLDPQQNVHTLYETFPRPEHHRGIGGAGTAMTAGDVFGLVVFLVLVGFLFAWVVWPVFATR</sequence>
<keyword evidence="2" id="KW-0812">Transmembrane</keyword>
<dbReference type="AlphaFoldDB" id="A0A9P4V7P9"/>
<name>A0A9P4V7P9_9PLEO</name>
<reference evidence="3" key="1">
    <citation type="journal article" date="2020" name="Stud. Mycol.">
        <title>101 Dothideomycetes genomes: a test case for predicting lifestyles and emergence of pathogens.</title>
        <authorList>
            <person name="Haridas S."/>
            <person name="Albert R."/>
            <person name="Binder M."/>
            <person name="Bloem J."/>
            <person name="Labutti K."/>
            <person name="Salamov A."/>
            <person name="Andreopoulos B."/>
            <person name="Baker S."/>
            <person name="Barry K."/>
            <person name="Bills G."/>
            <person name="Bluhm B."/>
            <person name="Cannon C."/>
            <person name="Castanera R."/>
            <person name="Culley D."/>
            <person name="Daum C."/>
            <person name="Ezra D."/>
            <person name="Gonzalez J."/>
            <person name="Henrissat B."/>
            <person name="Kuo A."/>
            <person name="Liang C."/>
            <person name="Lipzen A."/>
            <person name="Lutzoni F."/>
            <person name="Magnuson J."/>
            <person name="Mondo S."/>
            <person name="Nolan M."/>
            <person name="Ohm R."/>
            <person name="Pangilinan J."/>
            <person name="Park H.-J."/>
            <person name="Ramirez L."/>
            <person name="Alfaro M."/>
            <person name="Sun H."/>
            <person name="Tritt A."/>
            <person name="Yoshinaga Y."/>
            <person name="Zwiers L.-H."/>
            <person name="Turgeon B."/>
            <person name="Goodwin S."/>
            <person name="Spatafora J."/>
            <person name="Crous P."/>
            <person name="Grigoriev I."/>
        </authorList>
    </citation>
    <scope>NUCLEOTIDE SEQUENCE</scope>
    <source>
        <strain evidence="3">CBS 125425</strain>
    </source>
</reference>
<dbReference type="Proteomes" id="UP000799444">
    <property type="component" value="Unassembled WGS sequence"/>
</dbReference>
<feature type="compositionally biased region" description="Basic residues" evidence="1">
    <location>
        <begin position="210"/>
        <end position="223"/>
    </location>
</feature>
<keyword evidence="4" id="KW-1185">Reference proteome</keyword>
<organism evidence="3 4">
    <name type="scientific">Polyplosphaeria fusca</name>
    <dbReference type="NCBI Taxonomy" id="682080"/>
    <lineage>
        <taxon>Eukaryota</taxon>
        <taxon>Fungi</taxon>
        <taxon>Dikarya</taxon>
        <taxon>Ascomycota</taxon>
        <taxon>Pezizomycotina</taxon>
        <taxon>Dothideomycetes</taxon>
        <taxon>Pleosporomycetidae</taxon>
        <taxon>Pleosporales</taxon>
        <taxon>Tetraplosphaeriaceae</taxon>
        <taxon>Polyplosphaeria</taxon>
    </lineage>
</organism>
<evidence type="ECO:0000313" key="4">
    <source>
        <dbReference type="Proteomes" id="UP000799444"/>
    </source>
</evidence>